<dbReference type="GO" id="GO:0005886">
    <property type="term" value="C:plasma membrane"/>
    <property type="evidence" value="ECO:0007669"/>
    <property type="project" value="UniProtKB-SubCell"/>
</dbReference>
<keyword evidence="5 8" id="KW-0472">Membrane</keyword>
<reference evidence="9" key="1">
    <citation type="journal article" date="2023" name="IScience">
        <title>Live-bearing cockroach genome reveals convergent evolutionary mechanisms linked to viviparity in insects and beyond.</title>
        <authorList>
            <person name="Fouks B."/>
            <person name="Harrison M.C."/>
            <person name="Mikhailova A.A."/>
            <person name="Marchal E."/>
            <person name="English S."/>
            <person name="Carruthers M."/>
            <person name="Jennings E.C."/>
            <person name="Chiamaka E.L."/>
            <person name="Frigard R.A."/>
            <person name="Pippel M."/>
            <person name="Attardo G.M."/>
            <person name="Benoit J.B."/>
            <person name="Bornberg-Bauer E."/>
            <person name="Tobe S.S."/>
        </authorList>
    </citation>
    <scope>NUCLEOTIDE SEQUENCE</scope>
    <source>
        <strain evidence="9">Stay&amp;Tobe</strain>
    </source>
</reference>
<evidence type="ECO:0000256" key="1">
    <source>
        <dbReference type="ARBA" id="ARBA00004651"/>
    </source>
</evidence>
<organism evidence="9 10">
    <name type="scientific">Diploptera punctata</name>
    <name type="common">Pacific beetle cockroach</name>
    <dbReference type="NCBI Taxonomy" id="6984"/>
    <lineage>
        <taxon>Eukaryota</taxon>
        <taxon>Metazoa</taxon>
        <taxon>Ecdysozoa</taxon>
        <taxon>Arthropoda</taxon>
        <taxon>Hexapoda</taxon>
        <taxon>Insecta</taxon>
        <taxon>Pterygota</taxon>
        <taxon>Neoptera</taxon>
        <taxon>Polyneoptera</taxon>
        <taxon>Dictyoptera</taxon>
        <taxon>Blattodea</taxon>
        <taxon>Blaberoidea</taxon>
        <taxon>Blaberidae</taxon>
        <taxon>Diplopterinae</taxon>
        <taxon>Diploptera</taxon>
    </lineage>
</organism>
<feature type="non-terminal residue" evidence="9">
    <location>
        <position position="413"/>
    </location>
</feature>
<feature type="transmembrane region" description="Helical" evidence="8">
    <location>
        <begin position="71"/>
        <end position="90"/>
    </location>
</feature>
<dbReference type="GO" id="GO:0007165">
    <property type="term" value="P:signal transduction"/>
    <property type="evidence" value="ECO:0007669"/>
    <property type="project" value="UniProtKB-KW"/>
</dbReference>
<accession>A0AAD7ZF55</accession>
<dbReference type="PANTHER" id="PTHR21143:SF121">
    <property type="entry name" value="GUSTATORY AND ODORANT RECEPTOR 21A"/>
    <property type="match status" value="1"/>
</dbReference>
<dbReference type="EMBL" id="JASPKZ010008747">
    <property type="protein sequence ID" value="KAJ9579032.1"/>
    <property type="molecule type" value="Genomic_DNA"/>
</dbReference>
<feature type="transmembrane region" description="Helical" evidence="8">
    <location>
        <begin position="263"/>
        <end position="285"/>
    </location>
</feature>
<evidence type="ECO:0000256" key="4">
    <source>
        <dbReference type="ARBA" id="ARBA00022989"/>
    </source>
</evidence>
<feature type="transmembrane region" description="Helical" evidence="8">
    <location>
        <begin position="196"/>
        <end position="218"/>
    </location>
</feature>
<comment type="similarity">
    <text evidence="8">Belongs to the insect chemoreceptor superfamily. Gustatory receptor (GR) family.</text>
</comment>
<evidence type="ECO:0000256" key="5">
    <source>
        <dbReference type="ARBA" id="ARBA00023136"/>
    </source>
</evidence>
<dbReference type="GO" id="GO:0030424">
    <property type="term" value="C:axon"/>
    <property type="evidence" value="ECO:0007669"/>
    <property type="project" value="TreeGrafter"/>
</dbReference>
<feature type="transmembrane region" description="Helical" evidence="8">
    <location>
        <begin position="384"/>
        <end position="404"/>
    </location>
</feature>
<evidence type="ECO:0000256" key="8">
    <source>
        <dbReference type="RuleBase" id="RU363108"/>
    </source>
</evidence>
<dbReference type="InterPro" id="IPR013604">
    <property type="entry name" value="7TM_chemorcpt"/>
</dbReference>
<dbReference type="AlphaFoldDB" id="A0AAD7ZF55"/>
<dbReference type="Proteomes" id="UP001233999">
    <property type="component" value="Unassembled WGS sequence"/>
</dbReference>
<evidence type="ECO:0000313" key="9">
    <source>
        <dbReference type="EMBL" id="KAJ9579032.1"/>
    </source>
</evidence>
<keyword evidence="6 8" id="KW-0675">Receptor</keyword>
<feature type="non-terminal residue" evidence="9">
    <location>
        <position position="1"/>
    </location>
</feature>
<feature type="transmembrane region" description="Helical" evidence="8">
    <location>
        <begin position="297"/>
        <end position="318"/>
    </location>
</feature>
<comment type="subcellular location">
    <subcellularLocation>
        <location evidence="1 8">Cell membrane</location>
        <topology evidence="1 8">Multi-pass membrane protein</topology>
    </subcellularLocation>
</comment>
<dbReference type="GO" id="GO:0043025">
    <property type="term" value="C:neuronal cell body"/>
    <property type="evidence" value="ECO:0007669"/>
    <property type="project" value="TreeGrafter"/>
</dbReference>
<keyword evidence="2 8" id="KW-1003">Cell membrane</keyword>
<evidence type="ECO:0000256" key="3">
    <source>
        <dbReference type="ARBA" id="ARBA00022692"/>
    </source>
</evidence>
<dbReference type="GO" id="GO:0050909">
    <property type="term" value="P:sensory perception of taste"/>
    <property type="evidence" value="ECO:0007669"/>
    <property type="project" value="InterPro"/>
</dbReference>
<comment type="caution">
    <text evidence="9">The sequence shown here is derived from an EMBL/GenBank/DDBJ whole genome shotgun (WGS) entry which is preliminary data.</text>
</comment>
<sequence length="413" mass="48133">QITKWQQFGDNFISRDVMYKNDSKTYPDSELVAEFYDELKPMIYLMKSFGLFPLQREKSDDSNFKRCKITLLYSILFYMGMNVFASYELWKKIKSMGSVDTQFDELMFTVVRFMYVLPHFYMIPCHWIEVTKVGRYFTCWYEFQEHFQTVTGKPLYLGLRKRAVLSALISPVIGVMYVLSETFLVKSSQFDWEMCFYMYVMTMIMLHVTWWWLVCSALRGAISTYKLDFFKDQSMFEYESSAIKVAQYRTLWMRISRLSRDTGMFMCYSYGHLSVLAFTVTTLQLYGSLSNIHDGEYLKHTGLAVCVILSAAMIYITANCAHHATEEIGPEFNENLSCICSSKKEVRRELKMFTQVLTTNSCVINLGGYVALNRGFLLNFVSTMVTYLIVLLQFRLGILSLSPVSNSTTSSRY</sequence>
<evidence type="ECO:0000256" key="2">
    <source>
        <dbReference type="ARBA" id="ARBA00022475"/>
    </source>
</evidence>
<evidence type="ECO:0000256" key="7">
    <source>
        <dbReference type="ARBA" id="ARBA00023224"/>
    </source>
</evidence>
<dbReference type="GO" id="GO:0030425">
    <property type="term" value="C:dendrite"/>
    <property type="evidence" value="ECO:0007669"/>
    <property type="project" value="TreeGrafter"/>
</dbReference>
<evidence type="ECO:0000313" key="10">
    <source>
        <dbReference type="Proteomes" id="UP001233999"/>
    </source>
</evidence>
<keyword evidence="10" id="KW-1185">Reference proteome</keyword>
<gene>
    <name evidence="9" type="ORF">L9F63_024859</name>
</gene>
<keyword evidence="3 8" id="KW-0812">Transmembrane</keyword>
<feature type="transmembrane region" description="Helical" evidence="8">
    <location>
        <begin position="110"/>
        <end position="128"/>
    </location>
</feature>
<dbReference type="PANTHER" id="PTHR21143">
    <property type="entry name" value="INVERTEBRATE GUSTATORY RECEPTOR"/>
    <property type="match status" value="1"/>
</dbReference>
<comment type="function">
    <text evidence="8">Gustatory receptor which mediates acceptance or avoidance behavior, depending on its substrates.</text>
</comment>
<reference evidence="9" key="2">
    <citation type="submission" date="2023-05" db="EMBL/GenBank/DDBJ databases">
        <authorList>
            <person name="Fouks B."/>
        </authorList>
    </citation>
    <scope>NUCLEOTIDE SEQUENCE</scope>
    <source>
        <strain evidence="9">Stay&amp;Tobe</strain>
        <tissue evidence="9">Testes</tissue>
    </source>
</reference>
<evidence type="ECO:0000256" key="6">
    <source>
        <dbReference type="ARBA" id="ARBA00023170"/>
    </source>
</evidence>
<proteinExistence type="inferred from homology"/>
<keyword evidence="7 8" id="KW-0807">Transducer</keyword>
<name>A0AAD7ZF55_DIPPU</name>
<feature type="transmembrane region" description="Helical" evidence="8">
    <location>
        <begin position="163"/>
        <end position="184"/>
    </location>
</feature>
<keyword evidence="4 8" id="KW-1133">Transmembrane helix</keyword>
<dbReference type="Pfam" id="PF08395">
    <property type="entry name" value="7tm_7"/>
    <property type="match status" value="1"/>
</dbReference>
<protein>
    <recommendedName>
        <fullName evidence="8">Gustatory receptor</fullName>
    </recommendedName>
</protein>